<dbReference type="Proteomes" id="UP001431572">
    <property type="component" value="Chromosome 2"/>
</dbReference>
<feature type="transmembrane region" description="Helical" evidence="10">
    <location>
        <begin position="252"/>
        <end position="273"/>
    </location>
</feature>
<dbReference type="PANTHER" id="PTHR12468">
    <property type="entry name" value="GPI MANNOSYLTRANSFERASE 2"/>
    <property type="match status" value="1"/>
</dbReference>
<keyword evidence="15" id="KW-1185">Reference proteome</keyword>
<keyword evidence="6 10" id="KW-0812">Transmembrane</keyword>
<feature type="transmembrane region" description="Helical" evidence="10">
    <location>
        <begin position="123"/>
        <end position="151"/>
    </location>
</feature>
<evidence type="ECO:0000256" key="9">
    <source>
        <dbReference type="ARBA" id="ARBA00023136"/>
    </source>
</evidence>
<reference evidence="12 14" key="1">
    <citation type="submission" date="2020-06" db="EMBL/GenBank/DDBJ databases">
        <title>Anoxygenic phototrophic Chloroflexota member uses a Type I reaction center.</title>
        <authorList>
            <person name="Tsuji J.M."/>
            <person name="Shaw N.A."/>
            <person name="Nagashima S."/>
            <person name="Venkiteswaran J."/>
            <person name="Schiff S.L."/>
            <person name="Hanada S."/>
            <person name="Tank M."/>
            <person name="Neufeld J.D."/>
        </authorList>
    </citation>
    <scope>NUCLEOTIDE SEQUENCE [LARGE SCALE GENOMIC DNA]</scope>
    <source>
        <strain evidence="12">L227-S17</strain>
    </source>
</reference>
<feature type="transmembrane region" description="Helical" evidence="10">
    <location>
        <begin position="209"/>
        <end position="231"/>
    </location>
</feature>
<dbReference type="PANTHER" id="PTHR12468:SF2">
    <property type="entry name" value="GPI MANNOSYLTRANSFERASE 2"/>
    <property type="match status" value="1"/>
</dbReference>
<evidence type="ECO:0000313" key="12">
    <source>
        <dbReference type="EMBL" id="NWJ47775.1"/>
    </source>
</evidence>
<keyword evidence="5 13" id="KW-0808">Transferase</keyword>
<evidence type="ECO:0000256" key="5">
    <source>
        <dbReference type="ARBA" id="ARBA00022679"/>
    </source>
</evidence>
<evidence type="ECO:0000256" key="2">
    <source>
        <dbReference type="ARBA" id="ARBA00004687"/>
    </source>
</evidence>
<evidence type="ECO:0000313" key="13">
    <source>
        <dbReference type="EMBL" id="WJW69680.1"/>
    </source>
</evidence>
<comment type="subcellular location">
    <subcellularLocation>
        <location evidence="1">Endoplasmic reticulum membrane</location>
        <topology evidence="1">Multi-pass membrane protein</topology>
    </subcellularLocation>
</comment>
<dbReference type="GO" id="GO:0000009">
    <property type="term" value="F:alpha-1,6-mannosyltransferase activity"/>
    <property type="evidence" value="ECO:0007669"/>
    <property type="project" value="InterPro"/>
</dbReference>
<proteinExistence type="predicted"/>
<feature type="transmembrane region" description="Helical" evidence="10">
    <location>
        <begin position="389"/>
        <end position="410"/>
    </location>
</feature>
<evidence type="ECO:0000313" key="15">
    <source>
        <dbReference type="Proteomes" id="UP001431572"/>
    </source>
</evidence>
<feature type="domain" description="Glycosyltransferase RgtA/B/C/D-like" evidence="11">
    <location>
        <begin position="118"/>
        <end position="262"/>
    </location>
</feature>
<keyword evidence="9 10" id="KW-0472">Membrane</keyword>
<keyword evidence="7" id="KW-0256">Endoplasmic reticulum</keyword>
<comment type="pathway">
    <text evidence="2">Glycolipid biosynthesis; glycosylphosphatidylinositol-anchor biosynthesis.</text>
</comment>
<evidence type="ECO:0000256" key="10">
    <source>
        <dbReference type="SAM" id="Phobius"/>
    </source>
</evidence>
<evidence type="ECO:0000256" key="8">
    <source>
        <dbReference type="ARBA" id="ARBA00022989"/>
    </source>
</evidence>
<feature type="transmembrane region" description="Helical" evidence="10">
    <location>
        <begin position="37"/>
        <end position="63"/>
    </location>
</feature>
<evidence type="ECO:0000256" key="7">
    <source>
        <dbReference type="ARBA" id="ARBA00022824"/>
    </source>
</evidence>
<feature type="transmembrane region" description="Helical" evidence="10">
    <location>
        <begin position="172"/>
        <end position="203"/>
    </location>
</feature>
<dbReference type="GO" id="GO:0031501">
    <property type="term" value="C:mannosyltransferase complex"/>
    <property type="evidence" value="ECO:0007669"/>
    <property type="project" value="TreeGrafter"/>
</dbReference>
<keyword evidence="4 13" id="KW-0328">Glycosyltransferase</keyword>
<dbReference type="EC" id="2.4.-.-" evidence="13"/>
<evidence type="ECO:0000259" key="11">
    <source>
        <dbReference type="Pfam" id="PF13231"/>
    </source>
</evidence>
<dbReference type="Pfam" id="PF13231">
    <property type="entry name" value="PMT_2"/>
    <property type="match status" value="1"/>
</dbReference>
<dbReference type="EMBL" id="JACATZ010000003">
    <property type="protein sequence ID" value="NWJ47775.1"/>
    <property type="molecule type" value="Genomic_DNA"/>
</dbReference>
<evidence type="ECO:0000256" key="3">
    <source>
        <dbReference type="ARBA" id="ARBA00022502"/>
    </source>
</evidence>
<dbReference type="GO" id="GO:0006506">
    <property type="term" value="P:GPI anchor biosynthetic process"/>
    <property type="evidence" value="ECO:0007669"/>
    <property type="project" value="UniProtKB-KW"/>
</dbReference>
<name>A0A8T7M6N7_9CHLR</name>
<sequence>MEVRQKLANASVSNNAVMEQPQGLIARWWHRLMADPVFAYCWHIYLTHRLLLFALGAALVILAPVEPPMGASLLRDLDPNFWGPGFFFLQPWQRWDTNWYIHIARFGYDIGNGTTNFPPLYPLLIAILGKLLVGQHMLAALLVSNIAYLAAMFYLYRLSALIFDDEIARGTLVWLAVFPGAFFLLGGYTESLYLALACAAFYYGEKDRWVLAAVLAGLAGITRIQGFILILPLGYLYLQQRDWKWRKLDRNVLALALAPSLLALYFFYVYFMLGDHNFGNHLSIIWSVRFAPPWESFFGGLIAMFNPSNVSNLIYNVLDLVTLVIFICFSIVWWQRKLPRQYLIYIGTSLLVYLTRAGTGEFIWMSMTRYLVVLFPCFMLMAKSAPHRFIKFSAALQAIWATLFIFWMWAG</sequence>
<reference evidence="13" key="2">
    <citation type="journal article" date="2024" name="Nature">
        <title>Anoxygenic phototroph of the Chloroflexota uses a type I reaction centre.</title>
        <authorList>
            <person name="Tsuji J.M."/>
            <person name="Shaw N.A."/>
            <person name="Nagashima S."/>
            <person name="Venkiteswaran J.J."/>
            <person name="Schiff S.L."/>
            <person name="Watanabe T."/>
            <person name="Fukui M."/>
            <person name="Hanada S."/>
            <person name="Tank M."/>
            <person name="Neufeld J.D."/>
        </authorList>
    </citation>
    <scope>NUCLEOTIDE SEQUENCE</scope>
    <source>
        <strain evidence="13">L227-S17</strain>
    </source>
</reference>
<keyword evidence="3" id="KW-0337">GPI-anchor biosynthesis</keyword>
<dbReference type="Proteomes" id="UP000521676">
    <property type="component" value="Unassembled WGS sequence"/>
</dbReference>
<feature type="transmembrane region" description="Helical" evidence="10">
    <location>
        <begin position="313"/>
        <end position="334"/>
    </location>
</feature>
<keyword evidence="8 10" id="KW-1133">Transmembrane helix</keyword>
<evidence type="ECO:0000256" key="1">
    <source>
        <dbReference type="ARBA" id="ARBA00004477"/>
    </source>
</evidence>
<feature type="transmembrane region" description="Helical" evidence="10">
    <location>
        <begin position="341"/>
        <end position="356"/>
    </location>
</feature>
<dbReference type="GO" id="GO:0004376">
    <property type="term" value="F:GPI mannosyltransferase activity"/>
    <property type="evidence" value="ECO:0007669"/>
    <property type="project" value="InterPro"/>
</dbReference>
<dbReference type="InterPro" id="IPR038731">
    <property type="entry name" value="RgtA/B/C-like"/>
</dbReference>
<dbReference type="GO" id="GO:0016020">
    <property type="term" value="C:membrane"/>
    <property type="evidence" value="ECO:0007669"/>
    <property type="project" value="GOC"/>
</dbReference>
<evidence type="ECO:0000256" key="6">
    <source>
        <dbReference type="ARBA" id="ARBA00022692"/>
    </source>
</evidence>
<dbReference type="EMBL" id="CP128400">
    <property type="protein sequence ID" value="WJW69680.1"/>
    <property type="molecule type" value="Genomic_DNA"/>
</dbReference>
<evidence type="ECO:0000256" key="4">
    <source>
        <dbReference type="ARBA" id="ARBA00022676"/>
    </source>
</evidence>
<gene>
    <name evidence="12" type="ORF">HXX08_18130</name>
    <name evidence="13" type="ORF">OZ401_003308</name>
</gene>
<dbReference type="InterPro" id="IPR007315">
    <property type="entry name" value="PIG-V/Gpi18"/>
</dbReference>
<dbReference type="AlphaFoldDB" id="A0A8T7M6N7"/>
<evidence type="ECO:0000313" key="14">
    <source>
        <dbReference type="Proteomes" id="UP000521676"/>
    </source>
</evidence>
<accession>A0A8T7M6N7</accession>
<feature type="transmembrane region" description="Helical" evidence="10">
    <location>
        <begin position="362"/>
        <end position="382"/>
    </location>
</feature>
<organism evidence="12 14">
    <name type="scientific">Candidatus Chlorohelix allophototropha</name>
    <dbReference type="NCBI Taxonomy" id="3003348"/>
    <lineage>
        <taxon>Bacteria</taxon>
        <taxon>Bacillati</taxon>
        <taxon>Chloroflexota</taxon>
        <taxon>Chloroflexia</taxon>
        <taxon>Candidatus Chloroheliales</taxon>
        <taxon>Candidatus Chloroheliaceae</taxon>
        <taxon>Candidatus Chlorohelix</taxon>
    </lineage>
</organism>
<dbReference type="RefSeq" id="WP_341471553.1">
    <property type="nucleotide sequence ID" value="NZ_CP128400.1"/>
</dbReference>
<protein>
    <submittedName>
        <fullName evidence="12">Glycosyltransferase family 39 protein</fullName>
        <ecNumber evidence="13">2.4.-.-</ecNumber>
    </submittedName>
</protein>